<evidence type="ECO:0000313" key="1">
    <source>
        <dbReference type="EMBL" id="KAK4499126.1"/>
    </source>
</evidence>
<dbReference type="InterPro" id="IPR035959">
    <property type="entry name" value="RutC-like_sf"/>
</dbReference>
<accession>A0ABR0EC94</accession>
<dbReference type="InterPro" id="IPR006175">
    <property type="entry name" value="YjgF/YER057c/UK114"/>
</dbReference>
<evidence type="ECO:0000313" key="2">
    <source>
        <dbReference type="Proteomes" id="UP001305779"/>
    </source>
</evidence>
<keyword evidence="2" id="KW-1185">Reference proteome</keyword>
<sequence length="136" mass="14629">MSHLTYSSYPGFGQRALQNTHYSQAVLLPPGPTLHISGQGRWDRTTVEIPTDITAEVEQAFDNVDHALKDAGGKGMEQVYKLAVYCAPMDDAVEGALKDGLRKWFPGHAPVLTGVGVAKLAFDGMHVEIEAAAHLG</sequence>
<name>A0ABR0EC94_ZASCE</name>
<proteinExistence type="predicted"/>
<gene>
    <name evidence="1" type="ORF">PRZ48_009638</name>
</gene>
<dbReference type="EMBL" id="JAXOVC010000007">
    <property type="protein sequence ID" value="KAK4499126.1"/>
    <property type="molecule type" value="Genomic_DNA"/>
</dbReference>
<reference evidence="1 2" key="1">
    <citation type="journal article" date="2023" name="G3 (Bethesda)">
        <title>A chromosome-level genome assembly of Zasmidium syzygii isolated from banana leaves.</title>
        <authorList>
            <person name="van Westerhoven A.C."/>
            <person name="Mehrabi R."/>
            <person name="Talebi R."/>
            <person name="Steentjes M.B.F."/>
            <person name="Corcolon B."/>
            <person name="Chong P.A."/>
            <person name="Kema G.H.J."/>
            <person name="Seidl M.F."/>
        </authorList>
    </citation>
    <scope>NUCLEOTIDE SEQUENCE [LARGE SCALE GENOMIC DNA]</scope>
    <source>
        <strain evidence="1 2">P124</strain>
    </source>
</reference>
<dbReference type="PANTHER" id="PTHR43857">
    <property type="entry name" value="BLR7761 PROTEIN"/>
    <property type="match status" value="1"/>
</dbReference>
<protein>
    <recommendedName>
        <fullName evidence="3">YjgF-like protein</fullName>
    </recommendedName>
</protein>
<dbReference type="SUPFAM" id="SSF55298">
    <property type="entry name" value="YjgF-like"/>
    <property type="match status" value="1"/>
</dbReference>
<comment type="caution">
    <text evidence="1">The sequence shown here is derived from an EMBL/GenBank/DDBJ whole genome shotgun (WGS) entry which is preliminary data.</text>
</comment>
<dbReference type="Gene3D" id="3.30.1330.40">
    <property type="entry name" value="RutC-like"/>
    <property type="match status" value="1"/>
</dbReference>
<dbReference type="Proteomes" id="UP001305779">
    <property type="component" value="Unassembled WGS sequence"/>
</dbReference>
<dbReference type="Pfam" id="PF01042">
    <property type="entry name" value="Ribonuc_L-PSP"/>
    <property type="match status" value="1"/>
</dbReference>
<dbReference type="PANTHER" id="PTHR43857:SF1">
    <property type="entry name" value="YJGH FAMILY PROTEIN"/>
    <property type="match status" value="1"/>
</dbReference>
<organism evidence="1 2">
    <name type="scientific">Zasmidium cellare</name>
    <name type="common">Wine cellar mold</name>
    <name type="synonym">Racodium cellare</name>
    <dbReference type="NCBI Taxonomy" id="395010"/>
    <lineage>
        <taxon>Eukaryota</taxon>
        <taxon>Fungi</taxon>
        <taxon>Dikarya</taxon>
        <taxon>Ascomycota</taxon>
        <taxon>Pezizomycotina</taxon>
        <taxon>Dothideomycetes</taxon>
        <taxon>Dothideomycetidae</taxon>
        <taxon>Mycosphaerellales</taxon>
        <taxon>Mycosphaerellaceae</taxon>
        <taxon>Zasmidium</taxon>
    </lineage>
</organism>
<evidence type="ECO:0008006" key="3">
    <source>
        <dbReference type="Google" id="ProtNLM"/>
    </source>
</evidence>